<evidence type="ECO:0000313" key="4">
    <source>
        <dbReference type="Proteomes" id="UP001198565"/>
    </source>
</evidence>
<reference evidence="3 4" key="1">
    <citation type="submission" date="2021-08" db="EMBL/GenBank/DDBJ databases">
        <title>Streptomyces sp. PTM05 isolated from lichen.</title>
        <authorList>
            <person name="Somphong A."/>
            <person name="Phongsopitanun W."/>
            <person name="Tanasupawat S."/>
        </authorList>
    </citation>
    <scope>NUCLEOTIDE SEQUENCE [LARGE SCALE GENOMIC DNA]</scope>
    <source>
        <strain evidence="3 4">Ptm05</strain>
    </source>
</reference>
<dbReference type="Proteomes" id="UP001198565">
    <property type="component" value="Unassembled WGS sequence"/>
</dbReference>
<dbReference type="RefSeq" id="WP_222979208.1">
    <property type="nucleotide sequence ID" value="NZ_JAINVZ010000011.1"/>
</dbReference>
<organism evidence="3 4">
    <name type="scientific">Streptantibioticus parmotrematis</name>
    <dbReference type="NCBI Taxonomy" id="2873249"/>
    <lineage>
        <taxon>Bacteria</taxon>
        <taxon>Bacillati</taxon>
        <taxon>Actinomycetota</taxon>
        <taxon>Actinomycetes</taxon>
        <taxon>Kitasatosporales</taxon>
        <taxon>Streptomycetaceae</taxon>
        <taxon>Streptantibioticus</taxon>
    </lineage>
</organism>
<accession>A0ABS7QVQ2</accession>
<feature type="compositionally biased region" description="Low complexity" evidence="1">
    <location>
        <begin position="283"/>
        <end position="298"/>
    </location>
</feature>
<keyword evidence="2" id="KW-0472">Membrane</keyword>
<proteinExistence type="predicted"/>
<feature type="compositionally biased region" description="Low complexity" evidence="1">
    <location>
        <begin position="227"/>
        <end position="237"/>
    </location>
</feature>
<protein>
    <recommendedName>
        <fullName evidence="5">Transmembrane protein</fullName>
    </recommendedName>
</protein>
<feature type="transmembrane region" description="Helical" evidence="2">
    <location>
        <begin position="117"/>
        <end position="141"/>
    </location>
</feature>
<name>A0ABS7QVQ2_9ACTN</name>
<evidence type="ECO:0008006" key="5">
    <source>
        <dbReference type="Google" id="ProtNLM"/>
    </source>
</evidence>
<dbReference type="EMBL" id="JAINVZ010000011">
    <property type="protein sequence ID" value="MBY8886744.1"/>
    <property type="molecule type" value="Genomic_DNA"/>
</dbReference>
<evidence type="ECO:0000256" key="1">
    <source>
        <dbReference type="SAM" id="MobiDB-lite"/>
    </source>
</evidence>
<sequence>MYMDSAPHLLTEDRPEFERVLDQVLRAAAEESAARGSRLNAEQLRTMALSAAAAISACAAPEYDAYQHARERLRAPSPGSAPASAHAPDGDRTDETAGGIRGVAGGGFGDAMSGAGLFPVVAVLTPILAGTAAIIFLIVGYVLAAMSPQPAIAAPLRTAGWLFLAIAGAGILFGMIGLVLTALRDGSSAIHAEHEDDPAEVTAAREAWLTALRERGVVPFLREAMESGAGSDSGSGSVEPFSYEDPEGGRRRGGPRPPSALGYSRPGFSSPGGEHDDSGRPRFSSPDFTSPDFSSPDFGGPEQGRDA</sequence>
<feature type="region of interest" description="Disordered" evidence="1">
    <location>
        <begin position="226"/>
        <end position="307"/>
    </location>
</feature>
<evidence type="ECO:0000313" key="3">
    <source>
        <dbReference type="EMBL" id="MBY8886744.1"/>
    </source>
</evidence>
<feature type="compositionally biased region" description="Low complexity" evidence="1">
    <location>
        <begin position="75"/>
        <end position="87"/>
    </location>
</feature>
<feature type="transmembrane region" description="Helical" evidence="2">
    <location>
        <begin position="161"/>
        <end position="183"/>
    </location>
</feature>
<gene>
    <name evidence="3" type="ORF">K7472_17990</name>
</gene>
<comment type="caution">
    <text evidence="3">The sequence shown here is derived from an EMBL/GenBank/DDBJ whole genome shotgun (WGS) entry which is preliminary data.</text>
</comment>
<keyword evidence="2" id="KW-0812">Transmembrane</keyword>
<keyword evidence="4" id="KW-1185">Reference proteome</keyword>
<evidence type="ECO:0000256" key="2">
    <source>
        <dbReference type="SAM" id="Phobius"/>
    </source>
</evidence>
<keyword evidence="2" id="KW-1133">Transmembrane helix</keyword>
<feature type="region of interest" description="Disordered" evidence="1">
    <location>
        <begin position="72"/>
        <end position="100"/>
    </location>
</feature>